<dbReference type="GO" id="GO:0016780">
    <property type="term" value="F:phosphotransferase activity, for other substituted phosphate groups"/>
    <property type="evidence" value="ECO:0007669"/>
    <property type="project" value="InterPro"/>
</dbReference>
<dbReference type="Gene3D" id="1.20.120.1760">
    <property type="match status" value="1"/>
</dbReference>
<reference evidence="3" key="1">
    <citation type="journal article" date="2014" name="Int. J. Syst. Evol. Microbiol.">
        <title>Complete genome sequence of Corynebacterium casei LMG S-19264T (=DSM 44701T), isolated from a smear-ripened cheese.</title>
        <authorList>
            <consortium name="US DOE Joint Genome Institute (JGI-PGF)"/>
            <person name="Walter F."/>
            <person name="Albersmeier A."/>
            <person name="Kalinowski J."/>
            <person name="Ruckert C."/>
        </authorList>
    </citation>
    <scope>NUCLEOTIDE SEQUENCE</scope>
    <source>
        <strain evidence="3">JCM 3091</strain>
    </source>
</reference>
<protein>
    <recommendedName>
        <fullName evidence="5">CDP-diacylglycerol--glycerol-3-phosphate 3-phosphatidyltransferase</fullName>
    </recommendedName>
</protein>
<comment type="caution">
    <text evidence="3">The sequence shown here is derived from an EMBL/GenBank/DDBJ whole genome shotgun (WGS) entry which is preliminary data.</text>
</comment>
<proteinExistence type="predicted"/>
<dbReference type="GO" id="GO:0008654">
    <property type="term" value="P:phospholipid biosynthetic process"/>
    <property type="evidence" value="ECO:0007669"/>
    <property type="project" value="InterPro"/>
</dbReference>
<evidence type="ECO:0000256" key="2">
    <source>
        <dbReference type="SAM" id="Phobius"/>
    </source>
</evidence>
<feature type="transmembrane region" description="Helical" evidence="2">
    <location>
        <begin position="224"/>
        <end position="248"/>
    </location>
</feature>
<dbReference type="InterPro" id="IPR000462">
    <property type="entry name" value="CDP-OH_P_trans"/>
</dbReference>
<keyword evidence="2" id="KW-1133">Transmembrane helix</keyword>
<keyword evidence="2" id="KW-0812">Transmembrane</keyword>
<organism evidence="3 4">
    <name type="scientific">Pilimelia terevasa</name>
    <dbReference type="NCBI Taxonomy" id="53372"/>
    <lineage>
        <taxon>Bacteria</taxon>
        <taxon>Bacillati</taxon>
        <taxon>Actinomycetota</taxon>
        <taxon>Actinomycetes</taxon>
        <taxon>Micromonosporales</taxon>
        <taxon>Micromonosporaceae</taxon>
        <taxon>Pilimelia</taxon>
    </lineage>
</organism>
<feature type="transmembrane region" description="Helical" evidence="2">
    <location>
        <begin position="75"/>
        <end position="98"/>
    </location>
</feature>
<feature type="transmembrane region" description="Helical" evidence="2">
    <location>
        <begin position="199"/>
        <end position="218"/>
    </location>
</feature>
<keyword evidence="4" id="KW-1185">Reference proteome</keyword>
<evidence type="ECO:0000313" key="3">
    <source>
        <dbReference type="EMBL" id="GGK26169.1"/>
    </source>
</evidence>
<keyword evidence="2" id="KW-0472">Membrane</keyword>
<name>A0A8J3BJ99_9ACTN</name>
<gene>
    <name evidence="3" type="ORF">GCM10010124_18530</name>
</gene>
<dbReference type="Pfam" id="PF01066">
    <property type="entry name" value="CDP-OH_P_transf"/>
    <property type="match status" value="1"/>
</dbReference>
<reference evidence="3" key="2">
    <citation type="submission" date="2020-09" db="EMBL/GenBank/DDBJ databases">
        <authorList>
            <person name="Sun Q."/>
            <person name="Ohkuma M."/>
        </authorList>
    </citation>
    <scope>NUCLEOTIDE SEQUENCE</scope>
    <source>
        <strain evidence="3">JCM 3091</strain>
    </source>
</reference>
<dbReference type="Proteomes" id="UP000662200">
    <property type="component" value="Unassembled WGS sequence"/>
</dbReference>
<dbReference type="GO" id="GO:0016020">
    <property type="term" value="C:membrane"/>
    <property type="evidence" value="ECO:0007669"/>
    <property type="project" value="InterPro"/>
</dbReference>
<evidence type="ECO:0008006" key="5">
    <source>
        <dbReference type="Google" id="ProtNLM"/>
    </source>
</evidence>
<sequence>MREAPVRAAPVRGAAPAGPRADGAVPVGGPAGGGWDGYAAAFAGLHGGLDPRTAAAPVRGWLRLSYRLGRVGGRLGVRPAAVTVVGLVASAAVPAAAAAGPPGLLAAAVLVLAAALADSVDGAVAVVTGRTSQLGHVHDALADRLGELCWAGAFWLVGVPWQLCAAVVAVGWLYEYACAQAAVAAMSYRGRAPVADRPVRVGLAAGGLLLAGAAGLLAPELAAGTATLVMTIWVAGSLYGLGQLLTVLRTGRVPARS</sequence>
<evidence type="ECO:0000256" key="1">
    <source>
        <dbReference type="SAM" id="MobiDB-lite"/>
    </source>
</evidence>
<feature type="region of interest" description="Disordered" evidence="1">
    <location>
        <begin position="1"/>
        <end position="23"/>
    </location>
</feature>
<evidence type="ECO:0000313" key="4">
    <source>
        <dbReference type="Proteomes" id="UP000662200"/>
    </source>
</evidence>
<dbReference type="InterPro" id="IPR043130">
    <property type="entry name" value="CDP-OH_PTrfase_TM_dom"/>
</dbReference>
<dbReference type="AlphaFoldDB" id="A0A8J3BJ99"/>
<accession>A0A8J3BJ99</accession>
<dbReference type="EMBL" id="BMQC01000005">
    <property type="protein sequence ID" value="GGK26169.1"/>
    <property type="molecule type" value="Genomic_DNA"/>
</dbReference>